<comment type="caution">
    <text evidence="2">The sequence shown here is derived from an EMBL/GenBank/DDBJ whole genome shotgun (WGS) entry which is preliminary data.</text>
</comment>
<protein>
    <submittedName>
        <fullName evidence="2">Uncharacterized protein</fullName>
    </submittedName>
</protein>
<name>A0ABV5AD84_9BACL</name>
<sequence>MTRVPLTLVVALALIALAEWPSVAAWSELTDLHHALIHGLFLVAGGLFGLQIAWWTRLSSRETWAAQEEDSEVSS</sequence>
<evidence type="ECO:0000313" key="3">
    <source>
        <dbReference type="Proteomes" id="UP001579974"/>
    </source>
</evidence>
<keyword evidence="1" id="KW-0472">Membrane</keyword>
<dbReference type="RefSeq" id="WP_275475346.1">
    <property type="nucleotide sequence ID" value="NZ_CP162940.1"/>
</dbReference>
<evidence type="ECO:0000256" key="1">
    <source>
        <dbReference type="SAM" id="Phobius"/>
    </source>
</evidence>
<feature type="transmembrane region" description="Helical" evidence="1">
    <location>
        <begin position="35"/>
        <end position="55"/>
    </location>
</feature>
<keyword evidence="1" id="KW-1133">Transmembrane helix</keyword>
<keyword evidence="3" id="KW-1185">Reference proteome</keyword>
<keyword evidence="1" id="KW-0812">Transmembrane</keyword>
<proteinExistence type="predicted"/>
<gene>
    <name evidence="2" type="ORF">KKP3000_002878</name>
</gene>
<organism evidence="2 3">
    <name type="scientific">Alicyclobacillus fastidiosus</name>
    <dbReference type="NCBI Taxonomy" id="392011"/>
    <lineage>
        <taxon>Bacteria</taxon>
        <taxon>Bacillati</taxon>
        <taxon>Bacillota</taxon>
        <taxon>Bacilli</taxon>
        <taxon>Bacillales</taxon>
        <taxon>Alicyclobacillaceae</taxon>
        <taxon>Alicyclobacillus</taxon>
    </lineage>
</organism>
<dbReference type="Proteomes" id="UP001579974">
    <property type="component" value="Unassembled WGS sequence"/>
</dbReference>
<reference evidence="2 3" key="1">
    <citation type="journal article" date="2024" name="Int. J. Mol. Sci.">
        <title>Exploration of Alicyclobacillus spp. Genome in Search of Antibiotic Resistance.</title>
        <authorList>
            <person name="Bucka-Kolendo J."/>
            <person name="Kiousi D.E."/>
            <person name="Dekowska A."/>
            <person name="Mikolajczuk-Szczyrba A."/>
            <person name="Karadedos D.M."/>
            <person name="Michael P."/>
            <person name="Galanis A."/>
            <person name="Sokolowska B."/>
        </authorList>
    </citation>
    <scope>NUCLEOTIDE SEQUENCE [LARGE SCALE GENOMIC DNA]</scope>
    <source>
        <strain evidence="2 3">KKP 3000</strain>
    </source>
</reference>
<evidence type="ECO:0000313" key="2">
    <source>
        <dbReference type="EMBL" id="MFB5189602.1"/>
    </source>
</evidence>
<accession>A0ABV5AD84</accession>
<dbReference type="EMBL" id="JBDXSU010000003">
    <property type="protein sequence ID" value="MFB5189602.1"/>
    <property type="molecule type" value="Genomic_DNA"/>
</dbReference>